<evidence type="ECO:0000256" key="1">
    <source>
        <dbReference type="SAM" id="MobiDB-lite"/>
    </source>
</evidence>
<feature type="region of interest" description="Disordered" evidence="1">
    <location>
        <begin position="145"/>
        <end position="171"/>
    </location>
</feature>
<protein>
    <submittedName>
        <fullName evidence="2">Uncharacterized protein</fullName>
    </submittedName>
</protein>
<dbReference type="EMBL" id="BFEA01000339">
    <property type="protein sequence ID" value="GBG80207.1"/>
    <property type="molecule type" value="Genomic_DNA"/>
</dbReference>
<evidence type="ECO:0000313" key="2">
    <source>
        <dbReference type="EMBL" id="GBG80207.1"/>
    </source>
</evidence>
<dbReference type="AlphaFoldDB" id="A0A388LD22"/>
<reference evidence="2 3" key="1">
    <citation type="journal article" date="2018" name="Cell">
        <title>The Chara Genome: Secondary Complexity and Implications for Plant Terrestrialization.</title>
        <authorList>
            <person name="Nishiyama T."/>
            <person name="Sakayama H."/>
            <person name="Vries J.D."/>
            <person name="Buschmann H."/>
            <person name="Saint-Marcoux D."/>
            <person name="Ullrich K.K."/>
            <person name="Haas F.B."/>
            <person name="Vanderstraeten L."/>
            <person name="Becker D."/>
            <person name="Lang D."/>
            <person name="Vosolsobe S."/>
            <person name="Rombauts S."/>
            <person name="Wilhelmsson P.K.I."/>
            <person name="Janitza P."/>
            <person name="Kern R."/>
            <person name="Heyl A."/>
            <person name="Rumpler F."/>
            <person name="Villalobos L.I.A.C."/>
            <person name="Clay J.M."/>
            <person name="Skokan R."/>
            <person name="Toyoda A."/>
            <person name="Suzuki Y."/>
            <person name="Kagoshima H."/>
            <person name="Schijlen E."/>
            <person name="Tajeshwar N."/>
            <person name="Catarino B."/>
            <person name="Hetherington A.J."/>
            <person name="Saltykova A."/>
            <person name="Bonnot C."/>
            <person name="Breuninger H."/>
            <person name="Symeonidi A."/>
            <person name="Radhakrishnan G.V."/>
            <person name="Van Nieuwerburgh F."/>
            <person name="Deforce D."/>
            <person name="Chang C."/>
            <person name="Karol K.G."/>
            <person name="Hedrich R."/>
            <person name="Ulvskov P."/>
            <person name="Glockner G."/>
            <person name="Delwiche C.F."/>
            <person name="Petrasek J."/>
            <person name="Van de Peer Y."/>
            <person name="Friml J."/>
            <person name="Beilby M."/>
            <person name="Dolan L."/>
            <person name="Kohara Y."/>
            <person name="Sugano S."/>
            <person name="Fujiyama A."/>
            <person name="Delaux P.-M."/>
            <person name="Quint M."/>
            <person name="TheiBen G."/>
            <person name="Hagemann M."/>
            <person name="Harholt J."/>
            <person name="Dunand C."/>
            <person name="Zachgo S."/>
            <person name="Langdale J."/>
            <person name="Maumus F."/>
            <person name="Straeten D.V.D."/>
            <person name="Gould S.B."/>
            <person name="Rensing S.A."/>
        </authorList>
    </citation>
    <scope>NUCLEOTIDE SEQUENCE [LARGE SCALE GENOMIC DNA]</scope>
    <source>
        <strain evidence="2 3">S276</strain>
    </source>
</reference>
<comment type="caution">
    <text evidence="2">The sequence shown here is derived from an EMBL/GenBank/DDBJ whole genome shotgun (WGS) entry which is preliminary data.</text>
</comment>
<keyword evidence="3" id="KW-1185">Reference proteome</keyword>
<proteinExistence type="predicted"/>
<sequence>MQKVFDEQCLKKEEKARREQEKKKALECEQAEKERQKAKKSRAEKVRRLAGEKRREAEIEAERRAKMKKNKDIHLAVRLNKIEDNWFERLNQVVGRLYTTTMDKGKCKVVHQSENNSTFDDSEKSDTSIAQELNERTGRLCISEKRKRGQEHVFKDSPPMEQPPRRTPKSGILKPVQLSTRITRSKSKKATSRAPVVKTSVKTPFSVMKTPKLAKKTPQHVRVYTPVTRGALERLRYRNKMIDDLKHMDAVELQRICKEDGYDCQSISLITE</sequence>
<feature type="region of interest" description="Disordered" evidence="1">
    <location>
        <begin position="20"/>
        <end position="56"/>
    </location>
</feature>
<gene>
    <name evidence="2" type="ORF">CBR_g30574</name>
</gene>
<name>A0A388LD22_CHABU</name>
<evidence type="ECO:0000313" key="3">
    <source>
        <dbReference type="Proteomes" id="UP000265515"/>
    </source>
</evidence>
<dbReference type="Proteomes" id="UP000265515">
    <property type="component" value="Unassembled WGS sequence"/>
</dbReference>
<feature type="compositionally biased region" description="Basic and acidic residues" evidence="1">
    <location>
        <begin position="145"/>
        <end position="155"/>
    </location>
</feature>
<dbReference type="Gramene" id="GBG80207">
    <property type="protein sequence ID" value="GBG80207"/>
    <property type="gene ID" value="CBR_g30574"/>
</dbReference>
<organism evidence="2 3">
    <name type="scientific">Chara braunii</name>
    <name type="common">Braun's stonewort</name>
    <dbReference type="NCBI Taxonomy" id="69332"/>
    <lineage>
        <taxon>Eukaryota</taxon>
        <taxon>Viridiplantae</taxon>
        <taxon>Streptophyta</taxon>
        <taxon>Charophyceae</taxon>
        <taxon>Charales</taxon>
        <taxon>Characeae</taxon>
        <taxon>Chara</taxon>
    </lineage>
</organism>
<accession>A0A388LD22</accession>